<protein>
    <recommendedName>
        <fullName evidence="4">DUF506 family protein</fullName>
    </recommendedName>
</protein>
<sequence>MNFARKKRVTDPFDDEAKARLVGANFRQLSGVSSGSEHSGSGDGEFTSSPSLSELVHDFLEEDNENASDSAENDFDSERVDSVSECLDSVESLLRLRGENADADSYMNMLRVHVSEAAVKFAFLKERSFSVFNRNVMSFLREKGHNAAICKTRWESSGGLTAGSHEFIDVVQSGSSTWQTRYFIELVFAGQFEIARPTSRYMEIMSYVPGIFVGTSEELKRTVLALCGAVKLCLRSRGLSIPPWRKNRYMQNKWFGPYRRTTNPVQGNSVPGVVSSFGGVKCRLVGFNDAVSENRHSVSAAFVRTR</sequence>
<name>A0AAV1AD64_VICFA</name>
<evidence type="ECO:0000256" key="1">
    <source>
        <dbReference type="SAM" id="MobiDB-lite"/>
    </source>
</evidence>
<accession>A0AAV1AD64</accession>
<dbReference type="PANTHER" id="PTHR31579">
    <property type="entry name" value="OS03G0796600 PROTEIN"/>
    <property type="match status" value="1"/>
</dbReference>
<dbReference type="Pfam" id="PF04720">
    <property type="entry name" value="PDDEXK_6"/>
    <property type="match status" value="1"/>
</dbReference>
<dbReference type="Proteomes" id="UP001157006">
    <property type="component" value="Chromosome 4"/>
</dbReference>
<dbReference type="AlphaFoldDB" id="A0AAV1AD64"/>
<evidence type="ECO:0000313" key="2">
    <source>
        <dbReference type="EMBL" id="CAI8608201.1"/>
    </source>
</evidence>
<feature type="region of interest" description="Disordered" evidence="1">
    <location>
        <begin position="30"/>
        <end position="50"/>
    </location>
</feature>
<feature type="compositionally biased region" description="Low complexity" evidence="1">
    <location>
        <begin position="30"/>
        <end position="39"/>
    </location>
</feature>
<organism evidence="2 3">
    <name type="scientific">Vicia faba</name>
    <name type="common">Broad bean</name>
    <name type="synonym">Faba vulgaris</name>
    <dbReference type="NCBI Taxonomy" id="3906"/>
    <lineage>
        <taxon>Eukaryota</taxon>
        <taxon>Viridiplantae</taxon>
        <taxon>Streptophyta</taxon>
        <taxon>Embryophyta</taxon>
        <taxon>Tracheophyta</taxon>
        <taxon>Spermatophyta</taxon>
        <taxon>Magnoliopsida</taxon>
        <taxon>eudicotyledons</taxon>
        <taxon>Gunneridae</taxon>
        <taxon>Pentapetalae</taxon>
        <taxon>rosids</taxon>
        <taxon>fabids</taxon>
        <taxon>Fabales</taxon>
        <taxon>Fabaceae</taxon>
        <taxon>Papilionoideae</taxon>
        <taxon>50 kb inversion clade</taxon>
        <taxon>NPAAA clade</taxon>
        <taxon>Hologalegina</taxon>
        <taxon>IRL clade</taxon>
        <taxon>Fabeae</taxon>
        <taxon>Vicia</taxon>
    </lineage>
</organism>
<evidence type="ECO:0000313" key="3">
    <source>
        <dbReference type="Proteomes" id="UP001157006"/>
    </source>
</evidence>
<reference evidence="2 3" key="1">
    <citation type="submission" date="2023-01" db="EMBL/GenBank/DDBJ databases">
        <authorList>
            <person name="Kreplak J."/>
        </authorList>
    </citation>
    <scope>NUCLEOTIDE SEQUENCE [LARGE SCALE GENOMIC DNA]</scope>
</reference>
<gene>
    <name evidence="2" type="ORF">VFH_IV073000</name>
</gene>
<dbReference type="EMBL" id="OX451739">
    <property type="protein sequence ID" value="CAI8608201.1"/>
    <property type="molecule type" value="Genomic_DNA"/>
</dbReference>
<proteinExistence type="predicted"/>
<keyword evidence="3" id="KW-1185">Reference proteome</keyword>
<evidence type="ECO:0008006" key="4">
    <source>
        <dbReference type="Google" id="ProtNLM"/>
    </source>
</evidence>
<dbReference type="NCBIfam" id="TIGR01615">
    <property type="entry name" value="A_thal_3542"/>
    <property type="match status" value="1"/>
</dbReference>
<dbReference type="PANTHER" id="PTHR31579:SF84">
    <property type="entry name" value="F21O3.6 PROTEIN"/>
    <property type="match status" value="1"/>
</dbReference>
<dbReference type="InterPro" id="IPR006502">
    <property type="entry name" value="PDDEXK-like"/>
</dbReference>